<evidence type="ECO:0000313" key="2">
    <source>
        <dbReference type="EMBL" id="PKQ78981.1"/>
    </source>
</evidence>
<name>A0A2N3J0J4_AERSO</name>
<dbReference type="Proteomes" id="UP000233467">
    <property type="component" value="Unassembled WGS sequence"/>
</dbReference>
<keyword evidence="3" id="KW-1185">Reference proteome</keyword>
<dbReference type="RefSeq" id="WP_101324509.1">
    <property type="nucleotide sequence ID" value="NZ_NQMM01000026.1"/>
</dbReference>
<feature type="compositionally biased region" description="Basic and acidic residues" evidence="1">
    <location>
        <begin position="470"/>
        <end position="483"/>
    </location>
</feature>
<accession>A0A2N3J0J4</accession>
<dbReference type="AlphaFoldDB" id="A0A2N3J0J4"/>
<feature type="compositionally biased region" description="Basic and acidic residues" evidence="1">
    <location>
        <begin position="301"/>
        <end position="365"/>
    </location>
</feature>
<feature type="region of interest" description="Disordered" evidence="1">
    <location>
        <begin position="95"/>
        <end position="125"/>
    </location>
</feature>
<feature type="compositionally biased region" description="Basic and acidic residues" evidence="1">
    <location>
        <begin position="95"/>
        <end position="105"/>
    </location>
</feature>
<feature type="region of interest" description="Disordered" evidence="1">
    <location>
        <begin position="293"/>
        <end position="414"/>
    </location>
</feature>
<reference evidence="2 3" key="1">
    <citation type="journal article" date="2017" name="Front. Microbiol.">
        <title>Strong Genomic and Phenotypic Heterogeneity in the Aeromonas sobria Species Complex.</title>
        <authorList>
            <person name="Gauthier J."/>
            <person name="Vincent A.T."/>
            <person name="Charette S.J."/>
            <person name="Derome N."/>
        </authorList>
    </citation>
    <scope>NUCLEOTIDE SEQUENCE [LARGE SCALE GENOMIC DNA]</scope>
    <source>
        <strain evidence="2 3">TM18</strain>
    </source>
</reference>
<protein>
    <submittedName>
        <fullName evidence="2">Uncharacterized protein</fullName>
    </submittedName>
</protein>
<feature type="region of interest" description="Disordered" evidence="1">
    <location>
        <begin position="532"/>
        <end position="555"/>
    </location>
</feature>
<feature type="region of interest" description="Disordered" evidence="1">
    <location>
        <begin position="444"/>
        <end position="483"/>
    </location>
</feature>
<sequence>MRSADQETANQIGADTALDLAVERERLTRLIEAETQAVKLSTGTTKELDSMRSQLLQELAKSAPVIDYGNKLNDEQAAVIESLKRQREAADKVAEASEKQADEITKQTTGIRDSGERTKRTFKKVSKQQTIAGNLANKAMRSISTFIGSQVDSLLDQIPLANEAKAAGSFVKSVIPKKKEEPTKRILPRSKAMEAQPATTAPETAQNAPESHSGMLKRRDEHGIGRVQRQQLAQLKHISKTTDSILKEVKDGFLAGMLTKVLMMAAFSGLAKLLLALPGAFAAKLLPKGIPNGFKPGAKTPDPKPKAEPAKKTDPKPKDPKKADPKPTDSKKADPKKPEPAKTEPKQTDPKKADSKPQPKAEPGKPNKAPAPEPAKPTKIPEVKPQPQITKAPAKGGGILDKGKDLLSKGAKGAGKLAKGIPWLGTILFGLDVVQQQVEDPRNTGLGHARAIRDGNQDSYIGDYQGKPDPGMERGEPPIAAEGERLDQAAQAKTAEEKKADREQQALMAMYASKTASNTTVINNSTTVAGSNGNEIPAFGHEYQTPHQKGTMIQR</sequence>
<proteinExistence type="predicted"/>
<evidence type="ECO:0000256" key="1">
    <source>
        <dbReference type="SAM" id="MobiDB-lite"/>
    </source>
</evidence>
<dbReference type="EMBL" id="NQMM01000026">
    <property type="protein sequence ID" value="PKQ78981.1"/>
    <property type="molecule type" value="Genomic_DNA"/>
</dbReference>
<organism evidence="2 3">
    <name type="scientific">Aeromonas sobria</name>
    <dbReference type="NCBI Taxonomy" id="646"/>
    <lineage>
        <taxon>Bacteria</taxon>
        <taxon>Pseudomonadati</taxon>
        <taxon>Pseudomonadota</taxon>
        <taxon>Gammaproteobacteria</taxon>
        <taxon>Aeromonadales</taxon>
        <taxon>Aeromonadaceae</taxon>
        <taxon>Aeromonas</taxon>
    </lineage>
</organism>
<evidence type="ECO:0000313" key="3">
    <source>
        <dbReference type="Proteomes" id="UP000233467"/>
    </source>
</evidence>
<feature type="compositionally biased region" description="Polar residues" evidence="1">
    <location>
        <begin position="545"/>
        <end position="555"/>
    </location>
</feature>
<feature type="compositionally biased region" description="Low complexity" evidence="1">
    <location>
        <begin position="193"/>
        <end position="210"/>
    </location>
</feature>
<feature type="region of interest" description="Disordered" evidence="1">
    <location>
        <begin position="190"/>
        <end position="211"/>
    </location>
</feature>
<gene>
    <name evidence="2" type="ORF">CJP16_09515</name>
</gene>
<comment type="caution">
    <text evidence="2">The sequence shown here is derived from an EMBL/GenBank/DDBJ whole genome shotgun (WGS) entry which is preliminary data.</text>
</comment>